<dbReference type="EMBL" id="LNQE01000890">
    <property type="protein sequence ID" value="KUG23679.1"/>
    <property type="molecule type" value="Genomic_DNA"/>
</dbReference>
<dbReference type="AlphaFoldDB" id="A0A0W8FRZ5"/>
<accession>A0A0W8FRZ5</accession>
<organism evidence="1">
    <name type="scientific">hydrocarbon metagenome</name>
    <dbReference type="NCBI Taxonomy" id="938273"/>
    <lineage>
        <taxon>unclassified sequences</taxon>
        <taxon>metagenomes</taxon>
        <taxon>ecological metagenomes</taxon>
    </lineage>
</organism>
<name>A0A0W8FRZ5_9ZZZZ</name>
<reference evidence="1" key="1">
    <citation type="journal article" date="2015" name="Proc. Natl. Acad. Sci. U.S.A.">
        <title>Networks of energetic and metabolic interactions define dynamics in microbial communities.</title>
        <authorList>
            <person name="Embree M."/>
            <person name="Liu J.K."/>
            <person name="Al-Bassam M.M."/>
            <person name="Zengler K."/>
        </authorList>
    </citation>
    <scope>NUCLEOTIDE SEQUENCE</scope>
</reference>
<protein>
    <submittedName>
        <fullName evidence="1">Uncharacterized protein</fullName>
    </submittedName>
</protein>
<gene>
    <name evidence="1" type="ORF">ASZ90_006485</name>
</gene>
<comment type="caution">
    <text evidence="1">The sequence shown here is derived from an EMBL/GenBank/DDBJ whole genome shotgun (WGS) entry which is preliminary data.</text>
</comment>
<proteinExistence type="predicted"/>
<sequence>MTGWNQNSLLTLYRAKLKNNNETIVRKNCNSRKPSNVIPG</sequence>
<evidence type="ECO:0000313" key="1">
    <source>
        <dbReference type="EMBL" id="KUG23679.1"/>
    </source>
</evidence>